<evidence type="ECO:0000256" key="1">
    <source>
        <dbReference type="ARBA" id="ARBA00001933"/>
    </source>
</evidence>
<evidence type="ECO:0000256" key="8">
    <source>
        <dbReference type="ARBA" id="ARBA00022898"/>
    </source>
</evidence>
<gene>
    <name evidence="12" type="ORF">BU097_00280</name>
</gene>
<dbReference type="EMBL" id="QXUL01000001">
    <property type="protein sequence ID" value="RIN13075.1"/>
    <property type="molecule type" value="Genomic_DNA"/>
</dbReference>
<dbReference type="CDD" id="cd01561">
    <property type="entry name" value="CBS_like"/>
    <property type="match status" value="1"/>
</dbReference>
<keyword evidence="7" id="KW-0808">Transferase</keyword>
<proteinExistence type="inferred from homology"/>
<accession>A0A418ISL0</accession>
<evidence type="ECO:0000256" key="5">
    <source>
        <dbReference type="ARBA" id="ARBA00012681"/>
    </source>
</evidence>
<keyword evidence="13" id="KW-1185">Reference proteome</keyword>
<comment type="cofactor">
    <cofactor evidence="1">
        <name>pyridoxal 5'-phosphate</name>
        <dbReference type="ChEBI" id="CHEBI:597326"/>
    </cofactor>
</comment>
<name>A0A418ISL0_STAXY</name>
<evidence type="ECO:0000256" key="4">
    <source>
        <dbReference type="ARBA" id="ARBA00011738"/>
    </source>
</evidence>
<dbReference type="InterPro" id="IPR036052">
    <property type="entry name" value="TrpB-like_PALP_sf"/>
</dbReference>
<evidence type="ECO:0000256" key="7">
    <source>
        <dbReference type="ARBA" id="ARBA00022679"/>
    </source>
</evidence>
<protein>
    <recommendedName>
        <fullName evidence="5">cysteine synthase</fullName>
        <ecNumber evidence="5">2.5.1.47</ecNumber>
    </recommendedName>
</protein>
<dbReference type="AlphaFoldDB" id="A0A418ISL0"/>
<comment type="similarity">
    <text evidence="3">Belongs to the cysteine synthase/cystathionine beta-synthase family.</text>
</comment>
<evidence type="ECO:0000259" key="11">
    <source>
        <dbReference type="Pfam" id="PF00291"/>
    </source>
</evidence>
<comment type="caution">
    <text evidence="12">The sequence shown here is derived from an EMBL/GenBank/DDBJ whole genome shotgun (WGS) entry which is preliminary data.</text>
</comment>
<evidence type="ECO:0000313" key="12">
    <source>
        <dbReference type="EMBL" id="RIN13075.1"/>
    </source>
</evidence>
<dbReference type="FunFam" id="3.40.50.1100:FF:000006">
    <property type="entry name" value="Cysteine synthase"/>
    <property type="match status" value="1"/>
</dbReference>
<evidence type="ECO:0000256" key="2">
    <source>
        <dbReference type="ARBA" id="ARBA00004962"/>
    </source>
</evidence>
<evidence type="ECO:0000256" key="3">
    <source>
        <dbReference type="ARBA" id="ARBA00007103"/>
    </source>
</evidence>
<feature type="domain" description="Tryptophan synthase beta chain-like PALP" evidence="11">
    <location>
        <begin position="5"/>
        <end position="282"/>
    </location>
</feature>
<keyword evidence="9" id="KW-0198">Cysteine biosynthesis</keyword>
<dbReference type="PROSITE" id="PS00901">
    <property type="entry name" value="CYS_SYNTHASE"/>
    <property type="match status" value="1"/>
</dbReference>
<keyword evidence="6" id="KW-0028">Amino-acid biosynthesis</keyword>
<comment type="catalytic activity">
    <reaction evidence="10">
        <text>O-acetyl-L-serine + hydrogen sulfide = L-cysteine + acetate</text>
        <dbReference type="Rhea" id="RHEA:14829"/>
        <dbReference type="ChEBI" id="CHEBI:29919"/>
        <dbReference type="ChEBI" id="CHEBI:30089"/>
        <dbReference type="ChEBI" id="CHEBI:35235"/>
        <dbReference type="ChEBI" id="CHEBI:58340"/>
        <dbReference type="EC" id="2.5.1.47"/>
    </reaction>
</comment>
<evidence type="ECO:0000256" key="6">
    <source>
        <dbReference type="ARBA" id="ARBA00022605"/>
    </source>
</evidence>
<dbReference type="Proteomes" id="UP000285567">
    <property type="component" value="Unassembled WGS sequence"/>
</dbReference>
<evidence type="ECO:0000256" key="10">
    <source>
        <dbReference type="ARBA" id="ARBA00047931"/>
    </source>
</evidence>
<comment type="pathway">
    <text evidence="2">Amino-acid biosynthesis; L-cysteine biosynthesis; L-cysteine from L-serine: step 2/2.</text>
</comment>
<reference evidence="12 13" key="1">
    <citation type="journal article" date="2016" name="Front. Microbiol.">
        <title>Comprehensive Phylogenetic Analysis of Bovine Non-aureus Staphylococci Species Based on Whole-Genome Sequencing.</title>
        <authorList>
            <person name="Naushad S."/>
            <person name="Barkema H.W."/>
            <person name="Luby C."/>
            <person name="Condas L.A."/>
            <person name="Nobrega D.B."/>
            <person name="Carson D.A."/>
            <person name="De Buck J."/>
        </authorList>
    </citation>
    <scope>NUCLEOTIDE SEQUENCE [LARGE SCALE GENOMIC DNA]</scope>
    <source>
        <strain evidence="12 13">SNUC 102</strain>
    </source>
</reference>
<dbReference type="RefSeq" id="WP_107551365.1">
    <property type="nucleotide sequence ID" value="NZ_CABIWF010000002.1"/>
</dbReference>
<dbReference type="InterPro" id="IPR050214">
    <property type="entry name" value="Cys_Synth/Cystath_Beta-Synth"/>
</dbReference>
<dbReference type="PANTHER" id="PTHR10314">
    <property type="entry name" value="CYSTATHIONINE BETA-SYNTHASE"/>
    <property type="match status" value="1"/>
</dbReference>
<keyword evidence="8" id="KW-0663">Pyridoxal phosphate</keyword>
<dbReference type="GO" id="GO:0004124">
    <property type="term" value="F:cysteine synthase activity"/>
    <property type="evidence" value="ECO:0007669"/>
    <property type="project" value="UniProtKB-EC"/>
</dbReference>
<evidence type="ECO:0000313" key="13">
    <source>
        <dbReference type="Proteomes" id="UP000285567"/>
    </source>
</evidence>
<dbReference type="InterPro" id="IPR001216">
    <property type="entry name" value="P-phosphate_BS"/>
</dbReference>
<dbReference type="SUPFAM" id="SSF53686">
    <property type="entry name" value="Tryptophan synthase beta subunit-like PLP-dependent enzymes"/>
    <property type="match status" value="1"/>
</dbReference>
<sequence length="301" mass="32236">MIGFDLIGNTPLVLLKSFSNKDVQIYAKLEQFNPGGSIKDRLGKHLIEVALKDNIIHEGDTVVEASAGNTGIGVALAANHYGLSSVIFAPIGFSEEKVSIIKALGAKVIRTEQGLGMEGAKIAAQEFGLKTGAFYLNQFESKHNPEAYKDTIAQEITDKLDDIDYFVGGVGSGGTFAGIAEHLAQFNIESVIVEPEGSTLSGGQAHAHDIEGIGSEQWPLFLPETLVADIIKVSDDDAFKNVKLIAKQEGLLVGSSSGAALQAALDIKKHINKGVIVTVFPDGSDRYMSKKILNYKENDYE</sequence>
<organism evidence="12 13">
    <name type="scientific">Staphylococcus xylosus</name>
    <dbReference type="NCBI Taxonomy" id="1288"/>
    <lineage>
        <taxon>Bacteria</taxon>
        <taxon>Bacillati</taxon>
        <taxon>Bacillota</taxon>
        <taxon>Bacilli</taxon>
        <taxon>Bacillales</taxon>
        <taxon>Staphylococcaceae</taxon>
        <taxon>Staphylococcus</taxon>
    </lineage>
</organism>
<comment type="subunit">
    <text evidence="4">Homodimer.</text>
</comment>
<dbReference type="OrthoDB" id="9808024at2"/>
<dbReference type="Pfam" id="PF00291">
    <property type="entry name" value="PALP"/>
    <property type="match status" value="1"/>
</dbReference>
<dbReference type="GO" id="GO:0006535">
    <property type="term" value="P:cysteine biosynthetic process from serine"/>
    <property type="evidence" value="ECO:0007669"/>
    <property type="project" value="InterPro"/>
</dbReference>
<dbReference type="Gene3D" id="3.40.50.1100">
    <property type="match status" value="2"/>
</dbReference>
<evidence type="ECO:0000256" key="9">
    <source>
        <dbReference type="ARBA" id="ARBA00023192"/>
    </source>
</evidence>
<dbReference type="InterPro" id="IPR001926">
    <property type="entry name" value="TrpB-like_PALP"/>
</dbReference>
<dbReference type="EC" id="2.5.1.47" evidence="5"/>